<keyword evidence="1" id="KW-0732">Signal</keyword>
<dbReference type="EMBL" id="CAJNOR010001868">
    <property type="protein sequence ID" value="CAF1212267.1"/>
    <property type="molecule type" value="Genomic_DNA"/>
</dbReference>
<evidence type="ECO:0000313" key="3">
    <source>
        <dbReference type="Proteomes" id="UP000663828"/>
    </source>
</evidence>
<evidence type="ECO:0000313" key="2">
    <source>
        <dbReference type="EMBL" id="CAF1212267.1"/>
    </source>
</evidence>
<keyword evidence="3" id="KW-1185">Reference proteome</keyword>
<organism evidence="2 3">
    <name type="scientific">Adineta ricciae</name>
    <name type="common">Rotifer</name>
    <dbReference type="NCBI Taxonomy" id="249248"/>
    <lineage>
        <taxon>Eukaryota</taxon>
        <taxon>Metazoa</taxon>
        <taxon>Spiralia</taxon>
        <taxon>Gnathifera</taxon>
        <taxon>Rotifera</taxon>
        <taxon>Eurotatoria</taxon>
        <taxon>Bdelloidea</taxon>
        <taxon>Adinetida</taxon>
        <taxon>Adinetidae</taxon>
        <taxon>Adineta</taxon>
    </lineage>
</organism>
<feature type="signal peptide" evidence="1">
    <location>
        <begin position="1"/>
        <end position="23"/>
    </location>
</feature>
<protein>
    <submittedName>
        <fullName evidence="2">Uncharacterized protein</fullName>
    </submittedName>
</protein>
<proteinExistence type="predicted"/>
<reference evidence="2" key="1">
    <citation type="submission" date="2021-02" db="EMBL/GenBank/DDBJ databases">
        <authorList>
            <person name="Nowell W R."/>
        </authorList>
    </citation>
    <scope>NUCLEOTIDE SEQUENCE</scope>
</reference>
<gene>
    <name evidence="2" type="ORF">XAT740_LOCUS24256</name>
</gene>
<dbReference type="Proteomes" id="UP000663828">
    <property type="component" value="Unassembled WGS sequence"/>
</dbReference>
<evidence type="ECO:0000256" key="1">
    <source>
        <dbReference type="SAM" id="SignalP"/>
    </source>
</evidence>
<comment type="caution">
    <text evidence="2">The sequence shown here is derived from an EMBL/GenBank/DDBJ whole genome shotgun (WGS) entry which is preliminary data.</text>
</comment>
<accession>A0A814XK01</accession>
<dbReference type="AlphaFoldDB" id="A0A814XK01"/>
<feature type="chain" id="PRO_5032389636" evidence="1">
    <location>
        <begin position="24"/>
        <end position="110"/>
    </location>
</feature>
<sequence>MNIQIATLFYLCLALAMPLLVFSTSQHHLNGDSIDDNDVDLNRLAQILYQRQHAVRPLINEHYLYKKAADFEQILRPCNQMPAGGRGQEYSDCVRSRMLLMGRRKRRQAS</sequence>
<name>A0A814XK01_ADIRI</name>